<dbReference type="GO" id="GO:0071949">
    <property type="term" value="F:FAD binding"/>
    <property type="evidence" value="ECO:0007669"/>
    <property type="project" value="InterPro"/>
</dbReference>
<evidence type="ECO:0000313" key="6">
    <source>
        <dbReference type="Proteomes" id="UP000046373"/>
    </source>
</evidence>
<evidence type="ECO:0000256" key="2">
    <source>
        <dbReference type="ARBA" id="ARBA00022630"/>
    </source>
</evidence>
<dbReference type="InterPro" id="IPR016167">
    <property type="entry name" value="FAD-bd_PCMH_sub1"/>
</dbReference>
<dbReference type="Gene3D" id="3.30.43.10">
    <property type="entry name" value="Uridine Diphospho-n-acetylenolpyruvylglucosamine Reductase, domain 2"/>
    <property type="match status" value="1"/>
</dbReference>
<dbReference type="Gene3D" id="3.30.465.10">
    <property type="match status" value="1"/>
</dbReference>
<gene>
    <name evidence="5" type="ORF">MPLDJ20_70104</name>
</gene>
<dbReference type="SUPFAM" id="SSF56176">
    <property type="entry name" value="FAD-binding/transporter-associated domain-like"/>
    <property type="match status" value="1"/>
</dbReference>
<dbReference type="Proteomes" id="UP000046373">
    <property type="component" value="Unassembled WGS sequence"/>
</dbReference>
<dbReference type="InterPro" id="IPR016166">
    <property type="entry name" value="FAD-bd_PCMH"/>
</dbReference>
<dbReference type="Gene3D" id="1.10.45.10">
    <property type="entry name" value="Vanillyl-alcohol Oxidase, Chain A, domain 4"/>
    <property type="match status" value="1"/>
</dbReference>
<dbReference type="PANTHER" id="PTHR43716">
    <property type="entry name" value="D-2-HYDROXYGLUTARATE DEHYDROGENASE, MITOCHONDRIAL"/>
    <property type="match status" value="1"/>
</dbReference>
<dbReference type="InterPro" id="IPR016169">
    <property type="entry name" value="FAD-bd_PCMH_sub2"/>
</dbReference>
<dbReference type="Pfam" id="PF02913">
    <property type="entry name" value="FAD-oxidase_C"/>
    <property type="match status" value="1"/>
</dbReference>
<dbReference type="GO" id="GO:0003824">
    <property type="term" value="F:catalytic activity"/>
    <property type="evidence" value="ECO:0007669"/>
    <property type="project" value="InterPro"/>
</dbReference>
<feature type="domain" description="FAD-binding PCMH-type" evidence="4">
    <location>
        <begin position="56"/>
        <end position="236"/>
    </location>
</feature>
<dbReference type="InterPro" id="IPR006094">
    <property type="entry name" value="Oxid_FAD_bind_N"/>
</dbReference>
<evidence type="ECO:0000256" key="3">
    <source>
        <dbReference type="ARBA" id="ARBA00022827"/>
    </source>
</evidence>
<name>A0A090FMK5_MESPL</name>
<reference evidence="5 6" key="1">
    <citation type="submission" date="2014-08" db="EMBL/GenBank/DDBJ databases">
        <authorList>
            <person name="Moulin Lionel"/>
        </authorList>
    </citation>
    <scope>NUCLEOTIDE SEQUENCE [LARGE SCALE GENOMIC DNA]</scope>
</reference>
<dbReference type="InterPro" id="IPR004113">
    <property type="entry name" value="FAD-bd_oxidored_4_C"/>
</dbReference>
<keyword evidence="2" id="KW-0285">Flavoprotein</keyword>
<organism evidence="5 6">
    <name type="scientific">Mesorhizobium plurifarium</name>
    <dbReference type="NCBI Taxonomy" id="69974"/>
    <lineage>
        <taxon>Bacteria</taxon>
        <taxon>Pseudomonadati</taxon>
        <taxon>Pseudomonadota</taxon>
        <taxon>Alphaproteobacteria</taxon>
        <taxon>Hyphomicrobiales</taxon>
        <taxon>Phyllobacteriaceae</taxon>
        <taxon>Mesorhizobium</taxon>
    </lineage>
</organism>
<sequence length="494" mass="53009">MVVQSFSGRIQVQFMNALPPNSASLIAALAGMLSDGGLLTEAEDLIRYSRDWSGDHFGRPLAVARPASVEEMSALMRHCHAERVPVVPQGGLTGLVGAAVAADGNEVVVSLERMNKIRSISPIDFAMVVEAGCILEDAKRAAEANDCILPITFGAQGSCRIGGNVATNAGGFNVLRYGMTRDLVLGLEVVLADGRVWNGLKVLRKDNRGYDLKQVFIGSEGTLGIVTAAALKLFPGPTQIETALVGLRSVEDAMALYARARRGCSDLLTAFELILRGGIEITMREGKDFPDPLAEAYPAYVLIEVSGGGLINLKDMLLSFLAGAEDLVQDGVVASTRAQAERLWLYREIMVERQGRGGRYLRTDVSVPISKLADFVTDALFELGRARPDALPVTYGHVGDGNIHLNVVPPEGMGAEAIEHLFEQAEAEIFAVVDRYGGSISAEHGIGRVKQRAFLERIDPVTLDLAAGIKDAFDPRHILSNGRILASASALDYR</sequence>
<dbReference type="EMBL" id="CCNB01000044">
    <property type="protein sequence ID" value="CDX45239.1"/>
    <property type="molecule type" value="Genomic_DNA"/>
</dbReference>
<evidence type="ECO:0000259" key="4">
    <source>
        <dbReference type="PROSITE" id="PS51387"/>
    </source>
</evidence>
<keyword evidence="3" id="KW-0274">FAD</keyword>
<dbReference type="Gene3D" id="3.30.70.2740">
    <property type="match status" value="1"/>
</dbReference>
<comment type="similarity">
    <text evidence="1">Belongs to the FAD-binding oxidoreductase/transferase type 4 family.</text>
</comment>
<dbReference type="InterPro" id="IPR016171">
    <property type="entry name" value="Vanillyl_alc_oxidase_C-sub2"/>
</dbReference>
<dbReference type="InterPro" id="IPR051264">
    <property type="entry name" value="FAD-oxidored/transferase_4"/>
</dbReference>
<dbReference type="SUPFAM" id="SSF55103">
    <property type="entry name" value="FAD-linked oxidases, C-terminal domain"/>
    <property type="match status" value="1"/>
</dbReference>
<evidence type="ECO:0000256" key="1">
    <source>
        <dbReference type="ARBA" id="ARBA00008000"/>
    </source>
</evidence>
<dbReference type="InterPro" id="IPR016164">
    <property type="entry name" value="FAD-linked_Oxase-like_C"/>
</dbReference>
<proteinExistence type="inferred from homology"/>
<dbReference type="Pfam" id="PF01565">
    <property type="entry name" value="FAD_binding_4"/>
    <property type="match status" value="1"/>
</dbReference>
<dbReference type="AlphaFoldDB" id="A0A090FMK5"/>
<dbReference type="Gene3D" id="3.30.70.2190">
    <property type="match status" value="1"/>
</dbReference>
<dbReference type="GO" id="GO:0022904">
    <property type="term" value="P:respiratory electron transport chain"/>
    <property type="evidence" value="ECO:0007669"/>
    <property type="project" value="TreeGrafter"/>
</dbReference>
<dbReference type="InterPro" id="IPR036318">
    <property type="entry name" value="FAD-bd_PCMH-like_sf"/>
</dbReference>
<dbReference type="PANTHER" id="PTHR43716:SF2">
    <property type="entry name" value="BLL6224 PROTEIN"/>
    <property type="match status" value="1"/>
</dbReference>
<accession>A0A090FMK5</accession>
<protein>
    <recommendedName>
        <fullName evidence="4">FAD-binding PCMH-type domain-containing protein</fullName>
    </recommendedName>
</protein>
<evidence type="ECO:0000313" key="5">
    <source>
        <dbReference type="EMBL" id="CDX45239.1"/>
    </source>
</evidence>
<dbReference type="PROSITE" id="PS51387">
    <property type="entry name" value="FAD_PCMH"/>
    <property type="match status" value="1"/>
</dbReference>